<keyword evidence="1" id="KW-0472">Membrane</keyword>
<comment type="caution">
    <text evidence="2">The sequence shown here is derived from an EMBL/GenBank/DDBJ whole genome shotgun (WGS) entry which is preliminary data.</text>
</comment>
<name>A0A2W5Q0S7_RHOSU</name>
<protein>
    <submittedName>
        <fullName evidence="2">DUF4381 domain-containing protein</fullName>
    </submittedName>
</protein>
<keyword evidence="1" id="KW-1133">Transmembrane helix</keyword>
<dbReference type="Pfam" id="PF14316">
    <property type="entry name" value="DUF4381"/>
    <property type="match status" value="1"/>
</dbReference>
<dbReference type="Proteomes" id="UP000249185">
    <property type="component" value="Unassembled WGS sequence"/>
</dbReference>
<proteinExistence type="predicted"/>
<evidence type="ECO:0000313" key="2">
    <source>
        <dbReference type="EMBL" id="PZQ50837.1"/>
    </source>
</evidence>
<dbReference type="AlphaFoldDB" id="A0A2W5Q0S7"/>
<feature type="transmembrane region" description="Helical" evidence="1">
    <location>
        <begin position="32"/>
        <end position="53"/>
    </location>
</feature>
<dbReference type="InterPro" id="IPR025489">
    <property type="entry name" value="DUF4381"/>
</dbReference>
<sequence length="159" mass="16572">MERQGGDSLVGLLGQLHDIVEPPPVSMWPATWTWAVLAAVLVAALAFGAVLFLRHRRATAWRRAALAELAALGPGLAAGAPEALAGLQTLLRRVALATAPRAEVAALTGADWAGYLAATGGDFGPVGPALAEAPYRPRRGYDGARALAAARAWIRQRHA</sequence>
<dbReference type="EMBL" id="QFPW01000003">
    <property type="protein sequence ID" value="PZQ50837.1"/>
    <property type="molecule type" value="Genomic_DNA"/>
</dbReference>
<keyword evidence="1" id="KW-0812">Transmembrane</keyword>
<organism evidence="2 3">
    <name type="scientific">Rhodovulum sulfidophilum</name>
    <name type="common">Rhodobacter sulfidophilus</name>
    <dbReference type="NCBI Taxonomy" id="35806"/>
    <lineage>
        <taxon>Bacteria</taxon>
        <taxon>Pseudomonadati</taxon>
        <taxon>Pseudomonadota</taxon>
        <taxon>Alphaproteobacteria</taxon>
        <taxon>Rhodobacterales</taxon>
        <taxon>Paracoccaceae</taxon>
        <taxon>Rhodovulum</taxon>
    </lineage>
</organism>
<gene>
    <name evidence="2" type="ORF">DI556_06915</name>
</gene>
<evidence type="ECO:0000256" key="1">
    <source>
        <dbReference type="SAM" id="Phobius"/>
    </source>
</evidence>
<evidence type="ECO:0000313" key="3">
    <source>
        <dbReference type="Proteomes" id="UP000249185"/>
    </source>
</evidence>
<accession>A0A2W5Q0S7</accession>
<reference evidence="2 3" key="1">
    <citation type="submission" date="2017-08" db="EMBL/GenBank/DDBJ databases">
        <title>Infants hospitalized years apart are colonized by the same room-sourced microbial strains.</title>
        <authorList>
            <person name="Brooks B."/>
            <person name="Olm M.R."/>
            <person name="Firek B.A."/>
            <person name="Baker R."/>
            <person name="Thomas B.C."/>
            <person name="Morowitz M.J."/>
            <person name="Banfield J.F."/>
        </authorList>
    </citation>
    <scope>NUCLEOTIDE SEQUENCE [LARGE SCALE GENOMIC DNA]</scope>
    <source>
        <strain evidence="2">S2_005_002_R2_34</strain>
    </source>
</reference>